<feature type="domain" description="Xylose isomerase-like TIM barrel" evidence="1">
    <location>
        <begin position="21"/>
        <end position="271"/>
    </location>
</feature>
<keyword evidence="3" id="KW-1185">Reference proteome</keyword>
<accession>A0ABC8BTN9</accession>
<dbReference type="GO" id="GO:0016853">
    <property type="term" value="F:isomerase activity"/>
    <property type="evidence" value="ECO:0007669"/>
    <property type="project" value="UniProtKB-KW"/>
</dbReference>
<dbReference type="PANTHER" id="PTHR12110">
    <property type="entry name" value="HYDROXYPYRUVATE ISOMERASE"/>
    <property type="match status" value="1"/>
</dbReference>
<dbReference type="SUPFAM" id="SSF51658">
    <property type="entry name" value="Xylose isomerase-like"/>
    <property type="match status" value="1"/>
</dbReference>
<proteinExistence type="predicted"/>
<dbReference type="Pfam" id="PF01261">
    <property type="entry name" value="AP_endonuc_2"/>
    <property type="match status" value="1"/>
</dbReference>
<dbReference type="Proteomes" id="UP000192251">
    <property type="component" value="Chromosome"/>
</dbReference>
<dbReference type="InterPro" id="IPR050312">
    <property type="entry name" value="IolE/XylAMocC-like"/>
</dbReference>
<reference evidence="2 3" key="1">
    <citation type="submission" date="2017-04" db="EMBL/GenBank/DDBJ databases">
        <title>The complete genome sequence of Streptomyces albolongus YIM 101047, the producer of novel bafilomycins and novel odoriferous sesquiterpenoids.</title>
        <authorList>
            <person name="Yin M."/>
            <person name="Jiang Y."/>
        </authorList>
    </citation>
    <scope>NUCLEOTIDE SEQUENCE [LARGE SCALE GENOMIC DNA]</scope>
    <source>
        <strain evidence="2 3">YIM 101047</strain>
    </source>
</reference>
<name>A0ABC8BTN9_9ACTN</name>
<dbReference type="KEGG" id="kab:B7C62_12825"/>
<dbReference type="InterPro" id="IPR036237">
    <property type="entry name" value="Xyl_isomerase-like_sf"/>
</dbReference>
<sequence length="278" mass="30358">MQGNMVLNPDELGQDPAVGMDLAHALGVRHLEIRTAYNSNALTLDDARLREIRHLADERGLRVAALASPLWKWCRPEAAPGKVDSFGFPTQVPTEDRERWVHRALVVAGILGTDRVRVFSHLSVGEQTESFLDDPLLPYALKAAERAGIQLLLENEPVCTVAEPAPLLDVLREHTGLGLWLDLGNLYEVGHGTAQAVEELAPYVEYVHVKDYLPRNDGMKAFVAAGAGAVPYGELLPVLHRVRPGLPYALETHVRQSPGEALTRGAAFLRRTVPGGLA</sequence>
<evidence type="ECO:0000259" key="1">
    <source>
        <dbReference type="Pfam" id="PF01261"/>
    </source>
</evidence>
<evidence type="ECO:0000313" key="2">
    <source>
        <dbReference type="EMBL" id="ARF73050.1"/>
    </source>
</evidence>
<keyword evidence="2" id="KW-0413">Isomerase</keyword>
<dbReference type="PANTHER" id="PTHR12110:SF53">
    <property type="entry name" value="BLR5974 PROTEIN"/>
    <property type="match status" value="1"/>
</dbReference>
<dbReference type="AlphaFoldDB" id="A0ABC8BTN9"/>
<protein>
    <submittedName>
        <fullName evidence="2">Xylose isomerase</fullName>
    </submittedName>
</protein>
<dbReference type="Gene3D" id="3.20.20.150">
    <property type="entry name" value="Divalent-metal-dependent TIM barrel enzymes"/>
    <property type="match status" value="1"/>
</dbReference>
<gene>
    <name evidence="2" type="ORF">B7C62_12825</name>
</gene>
<dbReference type="EMBL" id="CP020563">
    <property type="protein sequence ID" value="ARF73050.1"/>
    <property type="molecule type" value="Genomic_DNA"/>
</dbReference>
<dbReference type="RefSeq" id="WP_084746849.1">
    <property type="nucleotide sequence ID" value="NZ_CP020563.1"/>
</dbReference>
<organism evidence="2 3">
    <name type="scientific">Kitasatospora albolonga</name>
    <dbReference type="NCBI Taxonomy" id="68173"/>
    <lineage>
        <taxon>Bacteria</taxon>
        <taxon>Bacillati</taxon>
        <taxon>Actinomycetota</taxon>
        <taxon>Actinomycetes</taxon>
        <taxon>Kitasatosporales</taxon>
        <taxon>Streptomycetaceae</taxon>
        <taxon>Kitasatospora</taxon>
    </lineage>
</organism>
<dbReference type="InterPro" id="IPR013022">
    <property type="entry name" value="Xyl_isomerase-like_TIM-brl"/>
</dbReference>
<evidence type="ECO:0000313" key="3">
    <source>
        <dbReference type="Proteomes" id="UP000192251"/>
    </source>
</evidence>